<sequence length="474" mass="50921">MCRCRQLGRQLLDSLSPGLRDQLDEAVAEAEQVVLEDDIAQAGGVEEYDRARMIRSLKPYIEDVTGYLEKTVHWIMSSLASGPGADGKLSIIPYVFNDHQTRRTLSMHVIISLVRDRHGRDFWGAFCAHFGIDHDEFKAWCVMWHQQIVNAPNPTPEVRMPAVPMQEAPTQQASVPSTVAEGLSVTPGEPSTLTSPDSAEDTPLTDITGALAGSNATPDVSVPELPTGHDLPDDGIRQSPVRSLQDATGQPVVRSSQTAEATHDDLHASPPIDTTEGQLPDLPVRIQCDPEIPRPVTSSPSLPARQLQVIPGSSGDVLHFPTSYPPVTYDPLMEDPLPEPSSQGNVIADYAGEELPSGIFTEDFVMVDNVDPVGDDDDIEMTYVHVPAVPAQAVPLVVAHPGMNGLSATGAPVAVPVHDGPRKRTRCPSARGYGRPGTTPLTVPLPAGYGIRVTRAKRRSRASVGKDKSKGTTA</sequence>
<proteinExistence type="predicted"/>
<evidence type="ECO:0000313" key="2">
    <source>
        <dbReference type="EMBL" id="RPD53495.1"/>
    </source>
</evidence>
<dbReference type="EMBL" id="ML122321">
    <property type="protein sequence ID" value="RPD53495.1"/>
    <property type="molecule type" value="Genomic_DNA"/>
</dbReference>
<gene>
    <name evidence="2" type="ORF">L227DRAFT_616987</name>
</gene>
<feature type="compositionally biased region" description="Basic and acidic residues" evidence="1">
    <location>
        <begin position="464"/>
        <end position="474"/>
    </location>
</feature>
<keyword evidence="3" id="KW-1185">Reference proteome</keyword>
<protein>
    <submittedName>
        <fullName evidence="2">Uncharacterized protein</fullName>
    </submittedName>
</protein>
<accession>A0A5C2RSK2</accession>
<feature type="region of interest" description="Disordered" evidence="1">
    <location>
        <begin position="165"/>
        <end position="281"/>
    </location>
</feature>
<evidence type="ECO:0000313" key="3">
    <source>
        <dbReference type="Proteomes" id="UP000313359"/>
    </source>
</evidence>
<name>A0A5C2RSK2_9APHY</name>
<feature type="region of interest" description="Disordered" evidence="1">
    <location>
        <begin position="418"/>
        <end position="474"/>
    </location>
</feature>
<reference evidence="2" key="1">
    <citation type="journal article" date="2018" name="Genome Biol. Evol.">
        <title>Genomics and development of Lentinus tigrinus, a white-rot wood-decaying mushroom with dimorphic fruiting bodies.</title>
        <authorList>
            <person name="Wu B."/>
            <person name="Xu Z."/>
            <person name="Knudson A."/>
            <person name="Carlson A."/>
            <person name="Chen N."/>
            <person name="Kovaka S."/>
            <person name="LaButti K."/>
            <person name="Lipzen A."/>
            <person name="Pennachio C."/>
            <person name="Riley R."/>
            <person name="Schakwitz W."/>
            <person name="Umezawa K."/>
            <person name="Ohm R.A."/>
            <person name="Grigoriev I.V."/>
            <person name="Nagy L.G."/>
            <person name="Gibbons J."/>
            <person name="Hibbett D."/>
        </authorList>
    </citation>
    <scope>NUCLEOTIDE SEQUENCE [LARGE SCALE GENOMIC DNA]</scope>
    <source>
        <strain evidence="2">ALCF2SS1-6</strain>
    </source>
</reference>
<organism evidence="2 3">
    <name type="scientific">Lentinus tigrinus ALCF2SS1-6</name>
    <dbReference type="NCBI Taxonomy" id="1328759"/>
    <lineage>
        <taxon>Eukaryota</taxon>
        <taxon>Fungi</taxon>
        <taxon>Dikarya</taxon>
        <taxon>Basidiomycota</taxon>
        <taxon>Agaricomycotina</taxon>
        <taxon>Agaricomycetes</taxon>
        <taxon>Polyporales</taxon>
        <taxon>Polyporaceae</taxon>
        <taxon>Lentinus</taxon>
    </lineage>
</organism>
<dbReference type="AlphaFoldDB" id="A0A5C2RSK2"/>
<evidence type="ECO:0000256" key="1">
    <source>
        <dbReference type="SAM" id="MobiDB-lite"/>
    </source>
</evidence>
<feature type="compositionally biased region" description="Polar residues" evidence="1">
    <location>
        <begin position="240"/>
        <end position="260"/>
    </location>
</feature>
<dbReference type="Proteomes" id="UP000313359">
    <property type="component" value="Unassembled WGS sequence"/>
</dbReference>
<feature type="compositionally biased region" description="Polar residues" evidence="1">
    <location>
        <begin position="168"/>
        <end position="177"/>
    </location>
</feature>